<protein>
    <submittedName>
        <fullName evidence="2">Uncharacterized protein</fullName>
    </submittedName>
</protein>
<proteinExistence type="predicted"/>
<feature type="compositionally biased region" description="Basic and acidic residues" evidence="1">
    <location>
        <begin position="84"/>
        <end position="112"/>
    </location>
</feature>
<reference evidence="2 3" key="1">
    <citation type="journal article" date="2019" name="Sci. Rep.">
        <title>Orb-weaving spider Araneus ventricosus genome elucidates the spidroin gene catalogue.</title>
        <authorList>
            <person name="Kono N."/>
            <person name="Nakamura H."/>
            <person name="Ohtoshi R."/>
            <person name="Moran D.A.P."/>
            <person name="Shinohara A."/>
            <person name="Yoshida Y."/>
            <person name="Fujiwara M."/>
            <person name="Mori M."/>
            <person name="Tomita M."/>
            <person name="Arakawa K."/>
        </authorList>
    </citation>
    <scope>NUCLEOTIDE SEQUENCE [LARGE SCALE GENOMIC DNA]</scope>
</reference>
<sequence>MADNDSHIPIRGLKGINQSLLENISAETEESFVATESFDEMADNDSHIPIRGLKGINQSLLENISAETEETFGTTVSLDDLADNDSHIPIDGLTDGRERNEDLSSDDAVERPWKRRKTE</sequence>
<feature type="region of interest" description="Disordered" evidence="1">
    <location>
        <begin position="75"/>
        <end position="119"/>
    </location>
</feature>
<evidence type="ECO:0000256" key="1">
    <source>
        <dbReference type="SAM" id="MobiDB-lite"/>
    </source>
</evidence>
<evidence type="ECO:0000313" key="2">
    <source>
        <dbReference type="EMBL" id="GBM21571.1"/>
    </source>
</evidence>
<name>A0A4Y2DXU4_ARAVE</name>
<dbReference type="EMBL" id="BGPR01000462">
    <property type="protein sequence ID" value="GBM21571.1"/>
    <property type="molecule type" value="Genomic_DNA"/>
</dbReference>
<accession>A0A4Y2DXU4</accession>
<organism evidence="2 3">
    <name type="scientific">Araneus ventricosus</name>
    <name type="common">Orbweaver spider</name>
    <name type="synonym">Epeira ventricosa</name>
    <dbReference type="NCBI Taxonomy" id="182803"/>
    <lineage>
        <taxon>Eukaryota</taxon>
        <taxon>Metazoa</taxon>
        <taxon>Ecdysozoa</taxon>
        <taxon>Arthropoda</taxon>
        <taxon>Chelicerata</taxon>
        <taxon>Arachnida</taxon>
        <taxon>Araneae</taxon>
        <taxon>Araneomorphae</taxon>
        <taxon>Entelegynae</taxon>
        <taxon>Araneoidea</taxon>
        <taxon>Araneidae</taxon>
        <taxon>Araneus</taxon>
    </lineage>
</organism>
<dbReference type="Proteomes" id="UP000499080">
    <property type="component" value="Unassembled WGS sequence"/>
</dbReference>
<dbReference type="AlphaFoldDB" id="A0A4Y2DXU4"/>
<keyword evidence="3" id="KW-1185">Reference proteome</keyword>
<evidence type="ECO:0000313" key="3">
    <source>
        <dbReference type="Proteomes" id="UP000499080"/>
    </source>
</evidence>
<gene>
    <name evidence="2" type="ORF">AVEN_85374_1</name>
</gene>
<comment type="caution">
    <text evidence="2">The sequence shown here is derived from an EMBL/GenBank/DDBJ whole genome shotgun (WGS) entry which is preliminary data.</text>
</comment>